<dbReference type="GO" id="GO:0006952">
    <property type="term" value="P:defense response"/>
    <property type="evidence" value="ECO:0007669"/>
    <property type="project" value="UniProtKB-KW"/>
</dbReference>
<proteinExistence type="predicted"/>
<evidence type="ECO:0000256" key="1">
    <source>
        <dbReference type="ARBA" id="ARBA00022801"/>
    </source>
</evidence>
<evidence type="ECO:0000313" key="4">
    <source>
        <dbReference type="EMBL" id="MCA9756431.1"/>
    </source>
</evidence>
<evidence type="ECO:0000313" key="5">
    <source>
        <dbReference type="Proteomes" id="UP000739538"/>
    </source>
</evidence>
<evidence type="ECO:0000256" key="2">
    <source>
        <dbReference type="ARBA" id="ARBA00022821"/>
    </source>
</evidence>
<feature type="region of interest" description="Disordered" evidence="3">
    <location>
        <begin position="181"/>
        <end position="201"/>
    </location>
</feature>
<dbReference type="GO" id="GO:0030598">
    <property type="term" value="F:rRNA N-glycosylase activity"/>
    <property type="evidence" value="ECO:0007669"/>
    <property type="project" value="InterPro"/>
</dbReference>
<reference evidence="4" key="1">
    <citation type="submission" date="2020-04" db="EMBL/GenBank/DDBJ databases">
        <authorList>
            <person name="Zhang T."/>
        </authorList>
    </citation>
    <scope>NUCLEOTIDE SEQUENCE</scope>
    <source>
        <strain evidence="4">HKST-UBA02</strain>
    </source>
</reference>
<dbReference type="AlphaFoldDB" id="A0A956NCE9"/>
<reference evidence="4" key="2">
    <citation type="journal article" date="2021" name="Microbiome">
        <title>Successional dynamics and alternative stable states in a saline activated sludge microbial community over 9 years.</title>
        <authorList>
            <person name="Wang Y."/>
            <person name="Ye J."/>
            <person name="Ju F."/>
            <person name="Liu L."/>
            <person name="Boyd J.A."/>
            <person name="Deng Y."/>
            <person name="Parks D.H."/>
            <person name="Jiang X."/>
            <person name="Yin X."/>
            <person name="Woodcroft B.J."/>
            <person name="Tyson G.W."/>
            <person name="Hugenholtz P."/>
            <person name="Polz M.F."/>
            <person name="Zhang T."/>
        </authorList>
    </citation>
    <scope>NUCLEOTIDE SEQUENCE</scope>
    <source>
        <strain evidence="4">HKST-UBA02</strain>
    </source>
</reference>
<dbReference type="PANTHER" id="PTHR33453:SF9">
    <property type="entry name" value="ALBUMIN B-32"/>
    <property type="match status" value="1"/>
</dbReference>
<dbReference type="EMBL" id="JAGQHS010000052">
    <property type="protein sequence ID" value="MCA9756431.1"/>
    <property type="molecule type" value="Genomic_DNA"/>
</dbReference>
<sequence length="201" mass="22192">MPTRIDSLAIASMDFTGNGPQLNTGYKLAQQELDSDRTGFLRIDVLVPDARIPVIMRREDLYVLGFQAGSSWWKFSDADWPLTPDATSLGHDGQYDTLGGLSGSLSLDSIAGVAKLADLGSRSQWKPALRTLLVLVAENLRLIPVQMRILGLLNGIQYSVPLADLERYIKNWGKASKGFDMSQETRPGLRQGFSDPTIIRR</sequence>
<accession>A0A956NCE9</accession>
<dbReference type="SUPFAM" id="SSF56371">
    <property type="entry name" value="Ribosome inactivating proteins (RIP)"/>
    <property type="match status" value="1"/>
</dbReference>
<dbReference type="PANTHER" id="PTHR33453">
    <property type="match status" value="1"/>
</dbReference>
<dbReference type="InterPro" id="IPR016138">
    <property type="entry name" value="Ribosome_inactivat_prot_sub1"/>
</dbReference>
<protein>
    <submittedName>
        <fullName evidence="4">Uncharacterized protein</fullName>
    </submittedName>
</protein>
<dbReference type="Proteomes" id="UP000739538">
    <property type="component" value="Unassembled WGS sequence"/>
</dbReference>
<name>A0A956NCE9_UNCEI</name>
<dbReference type="GO" id="GO:0017148">
    <property type="term" value="P:negative regulation of translation"/>
    <property type="evidence" value="ECO:0007669"/>
    <property type="project" value="InterPro"/>
</dbReference>
<keyword evidence="1" id="KW-0378">Hydrolase</keyword>
<dbReference type="InterPro" id="IPR036041">
    <property type="entry name" value="Ribosome-inact_prot_sf"/>
</dbReference>
<keyword evidence="2" id="KW-0611">Plant defense</keyword>
<evidence type="ECO:0000256" key="3">
    <source>
        <dbReference type="SAM" id="MobiDB-lite"/>
    </source>
</evidence>
<dbReference type="InterPro" id="IPR001574">
    <property type="entry name" value="Ribosome_inactivat_prot"/>
</dbReference>
<gene>
    <name evidence="4" type="ORF">KDA27_11570</name>
</gene>
<comment type="caution">
    <text evidence="4">The sequence shown here is derived from an EMBL/GenBank/DDBJ whole genome shotgun (WGS) entry which is preliminary data.</text>
</comment>
<dbReference type="Pfam" id="PF00161">
    <property type="entry name" value="RIP"/>
    <property type="match status" value="1"/>
</dbReference>
<dbReference type="Gene3D" id="3.40.420.10">
    <property type="entry name" value="Ricin (A subunit), domain 1"/>
    <property type="match status" value="1"/>
</dbReference>
<organism evidence="4 5">
    <name type="scientific">Eiseniibacteriota bacterium</name>
    <dbReference type="NCBI Taxonomy" id="2212470"/>
    <lineage>
        <taxon>Bacteria</taxon>
        <taxon>Candidatus Eiseniibacteriota</taxon>
    </lineage>
</organism>